<accession>A0AAN6MZP4</accession>
<evidence type="ECO:0000313" key="2">
    <source>
        <dbReference type="EMBL" id="KAK3936339.1"/>
    </source>
</evidence>
<feature type="chain" id="PRO_5042948568" evidence="1">
    <location>
        <begin position="17"/>
        <end position="178"/>
    </location>
</feature>
<dbReference type="Proteomes" id="UP001303473">
    <property type="component" value="Unassembled WGS sequence"/>
</dbReference>
<proteinExistence type="predicted"/>
<keyword evidence="1" id="KW-0732">Signal</keyword>
<dbReference type="EMBL" id="MU853886">
    <property type="protein sequence ID" value="KAK3936339.1"/>
    <property type="molecule type" value="Genomic_DNA"/>
</dbReference>
<reference evidence="3" key="1">
    <citation type="journal article" date="2023" name="Mol. Phylogenet. Evol.">
        <title>Genome-scale phylogeny and comparative genomics of the fungal order Sordariales.</title>
        <authorList>
            <person name="Hensen N."/>
            <person name="Bonometti L."/>
            <person name="Westerberg I."/>
            <person name="Brannstrom I.O."/>
            <person name="Guillou S."/>
            <person name="Cros-Aarteil S."/>
            <person name="Calhoun S."/>
            <person name="Haridas S."/>
            <person name="Kuo A."/>
            <person name="Mondo S."/>
            <person name="Pangilinan J."/>
            <person name="Riley R."/>
            <person name="LaButti K."/>
            <person name="Andreopoulos B."/>
            <person name="Lipzen A."/>
            <person name="Chen C."/>
            <person name="Yan M."/>
            <person name="Daum C."/>
            <person name="Ng V."/>
            <person name="Clum A."/>
            <person name="Steindorff A."/>
            <person name="Ohm R.A."/>
            <person name="Martin F."/>
            <person name="Silar P."/>
            <person name="Natvig D.O."/>
            <person name="Lalanne C."/>
            <person name="Gautier V."/>
            <person name="Ament-Velasquez S.L."/>
            <person name="Kruys A."/>
            <person name="Hutchinson M.I."/>
            <person name="Powell A.J."/>
            <person name="Barry K."/>
            <person name="Miller A.N."/>
            <person name="Grigoriev I.V."/>
            <person name="Debuchy R."/>
            <person name="Gladieux P."/>
            <person name="Hiltunen Thoren M."/>
            <person name="Johannesson H."/>
        </authorList>
    </citation>
    <scope>NUCLEOTIDE SEQUENCE [LARGE SCALE GENOMIC DNA]</scope>
    <source>
        <strain evidence="3">CBS 340.73</strain>
    </source>
</reference>
<evidence type="ECO:0000313" key="3">
    <source>
        <dbReference type="Proteomes" id="UP001303473"/>
    </source>
</evidence>
<feature type="signal peptide" evidence="1">
    <location>
        <begin position="1"/>
        <end position="16"/>
    </location>
</feature>
<dbReference type="AlphaFoldDB" id="A0AAN6MZP4"/>
<comment type="caution">
    <text evidence="2">The sequence shown here is derived from an EMBL/GenBank/DDBJ whole genome shotgun (WGS) entry which is preliminary data.</text>
</comment>
<protein>
    <submittedName>
        <fullName evidence="2">Uncharacterized protein</fullName>
    </submittedName>
</protein>
<gene>
    <name evidence="2" type="ORF">QBC46DRAFT_419424</name>
</gene>
<name>A0AAN6MZP4_9PEZI</name>
<organism evidence="2 3">
    <name type="scientific">Diplogelasinospora grovesii</name>
    <dbReference type="NCBI Taxonomy" id="303347"/>
    <lineage>
        <taxon>Eukaryota</taxon>
        <taxon>Fungi</taxon>
        <taxon>Dikarya</taxon>
        <taxon>Ascomycota</taxon>
        <taxon>Pezizomycotina</taxon>
        <taxon>Sordariomycetes</taxon>
        <taxon>Sordariomycetidae</taxon>
        <taxon>Sordariales</taxon>
        <taxon>Diplogelasinosporaceae</taxon>
        <taxon>Diplogelasinospora</taxon>
    </lineage>
</organism>
<evidence type="ECO:0000256" key="1">
    <source>
        <dbReference type="SAM" id="SignalP"/>
    </source>
</evidence>
<sequence>MKLFMMLLASAAAVSAVPAAQPGDVLPRDALSQDAVNAVLKALIGGNTNCRQVPKTVTLEVLAKIAIIVDYYKIPEALSIAASLWIKALKKSLPNSLRRDVILWILAAWIFEDATMFRQVTKAVILRNRKDLEIPHDPPIPPAVIRLFSWMNAAAWIPFICRLPGTSAVRLPQANVPS</sequence>
<keyword evidence="3" id="KW-1185">Reference proteome</keyword>